<keyword evidence="3" id="KW-1185">Reference proteome</keyword>
<evidence type="ECO:0000256" key="1">
    <source>
        <dbReference type="SAM" id="SignalP"/>
    </source>
</evidence>
<name>A0A840YY14_9SPHN</name>
<feature type="chain" id="PRO_5032710490" description="DUF2059 domain-containing protein" evidence="1">
    <location>
        <begin position="20"/>
        <end position="223"/>
    </location>
</feature>
<keyword evidence="1" id="KW-0732">Signal</keyword>
<dbReference type="RefSeq" id="WP_184002055.1">
    <property type="nucleotide sequence ID" value="NZ_BAABIF010000004.1"/>
</dbReference>
<dbReference type="Proteomes" id="UP000554342">
    <property type="component" value="Unassembled WGS sequence"/>
</dbReference>
<dbReference type="AlphaFoldDB" id="A0A840YY14"/>
<reference evidence="2 3" key="1">
    <citation type="submission" date="2020-08" db="EMBL/GenBank/DDBJ databases">
        <title>Genomic Encyclopedia of Type Strains, Phase IV (KMG-IV): sequencing the most valuable type-strain genomes for metagenomic binning, comparative biology and taxonomic classification.</title>
        <authorList>
            <person name="Goeker M."/>
        </authorList>
    </citation>
    <scope>NUCLEOTIDE SEQUENCE [LARGE SCALE GENOMIC DNA]</scope>
    <source>
        <strain evidence="2 3">DSM 27203</strain>
    </source>
</reference>
<dbReference type="EMBL" id="JACIJI010000001">
    <property type="protein sequence ID" value="MBB5718420.1"/>
    <property type="molecule type" value="Genomic_DNA"/>
</dbReference>
<evidence type="ECO:0000313" key="2">
    <source>
        <dbReference type="EMBL" id="MBB5718420.1"/>
    </source>
</evidence>
<evidence type="ECO:0000313" key="3">
    <source>
        <dbReference type="Proteomes" id="UP000554342"/>
    </source>
</evidence>
<accession>A0A840YY14</accession>
<evidence type="ECO:0008006" key="4">
    <source>
        <dbReference type="Google" id="ProtNLM"/>
    </source>
</evidence>
<feature type="signal peptide" evidence="1">
    <location>
        <begin position="1"/>
        <end position="19"/>
    </location>
</feature>
<organism evidence="2 3">
    <name type="scientific">Stakelama sediminis</name>
    <dbReference type="NCBI Taxonomy" id="463200"/>
    <lineage>
        <taxon>Bacteria</taxon>
        <taxon>Pseudomonadati</taxon>
        <taxon>Pseudomonadota</taxon>
        <taxon>Alphaproteobacteria</taxon>
        <taxon>Sphingomonadales</taxon>
        <taxon>Sphingomonadaceae</taxon>
        <taxon>Stakelama</taxon>
    </lineage>
</organism>
<comment type="caution">
    <text evidence="2">The sequence shown here is derived from an EMBL/GenBank/DDBJ whole genome shotgun (WGS) entry which is preliminary data.</text>
</comment>
<sequence length="223" mass="24239">MIALGYALSVAVIAPQAQAATQTAPTAKAEGADATPAAAPVDPARLAAARPVVDQIWPLGTYARIMHATMNTIIKSSLASMYDIKPSDIDPDAEKKAGDDKSIGELATDKDPAFKKRMDITMKVMFDEMAKLMTEIEPQVRVALAHAYARKFSVAQLDDLHRFFATPTGAVYAHDSMTMMMGPDMMQAMKSFTPRLIKQMPEIMKKVEAATKDLPPPAKETKQ</sequence>
<proteinExistence type="predicted"/>
<protein>
    <recommendedName>
        <fullName evidence="4">DUF2059 domain-containing protein</fullName>
    </recommendedName>
</protein>
<gene>
    <name evidence="2" type="ORF">FHR23_001327</name>
</gene>